<name>A0A0E9XBE1_ANGAN</name>
<reference evidence="1" key="1">
    <citation type="submission" date="2014-11" db="EMBL/GenBank/DDBJ databases">
        <authorList>
            <person name="Amaro Gonzalez C."/>
        </authorList>
    </citation>
    <scope>NUCLEOTIDE SEQUENCE</scope>
</reference>
<organism evidence="1">
    <name type="scientific">Anguilla anguilla</name>
    <name type="common">European freshwater eel</name>
    <name type="synonym">Muraena anguilla</name>
    <dbReference type="NCBI Taxonomy" id="7936"/>
    <lineage>
        <taxon>Eukaryota</taxon>
        <taxon>Metazoa</taxon>
        <taxon>Chordata</taxon>
        <taxon>Craniata</taxon>
        <taxon>Vertebrata</taxon>
        <taxon>Euteleostomi</taxon>
        <taxon>Actinopterygii</taxon>
        <taxon>Neopterygii</taxon>
        <taxon>Teleostei</taxon>
        <taxon>Anguilliformes</taxon>
        <taxon>Anguillidae</taxon>
        <taxon>Anguilla</taxon>
    </lineage>
</organism>
<protein>
    <submittedName>
        <fullName evidence="1">Uncharacterized protein</fullName>
    </submittedName>
</protein>
<sequence length="104" mass="11872">MYKIYCRTHFKETLKRISCQQHMLFFFSFSLLMFFSPTTLDSKCVIWSVNWSVFIKDASGLVRGMGCQVIQFTLLFMGCSGSTCCKYLGVCATILGLSFYTVAH</sequence>
<proteinExistence type="predicted"/>
<evidence type="ECO:0000313" key="1">
    <source>
        <dbReference type="EMBL" id="JAH99949.1"/>
    </source>
</evidence>
<dbReference type="AlphaFoldDB" id="A0A0E9XBE1"/>
<dbReference type="EMBL" id="GBXM01008628">
    <property type="protein sequence ID" value="JAH99949.1"/>
    <property type="molecule type" value="Transcribed_RNA"/>
</dbReference>
<accession>A0A0E9XBE1</accession>
<reference evidence="1" key="2">
    <citation type="journal article" date="2015" name="Fish Shellfish Immunol.">
        <title>Early steps in the European eel (Anguilla anguilla)-Vibrio vulnificus interaction in the gills: Role of the RtxA13 toxin.</title>
        <authorList>
            <person name="Callol A."/>
            <person name="Pajuelo D."/>
            <person name="Ebbesson L."/>
            <person name="Teles M."/>
            <person name="MacKenzie S."/>
            <person name="Amaro C."/>
        </authorList>
    </citation>
    <scope>NUCLEOTIDE SEQUENCE</scope>
</reference>